<reference evidence="1" key="1">
    <citation type="submission" date="2022-08" db="EMBL/GenBank/DDBJ databases">
        <title>Chryseobacterium antibioticum,isolated from the rhizosphere soil of Pyrola in Tibet.</title>
        <authorList>
            <person name="Kan Y."/>
        </authorList>
    </citation>
    <scope>NUCLEOTIDE SEQUENCE</scope>
    <source>
        <strain evidence="1">Pc2-12</strain>
    </source>
</reference>
<organism evidence="1 2">
    <name type="scientific">Chryseobacterium pyrolae</name>
    <dbReference type="NCBI Taxonomy" id="2987481"/>
    <lineage>
        <taxon>Bacteria</taxon>
        <taxon>Pseudomonadati</taxon>
        <taxon>Bacteroidota</taxon>
        <taxon>Flavobacteriia</taxon>
        <taxon>Flavobacteriales</taxon>
        <taxon>Weeksellaceae</taxon>
        <taxon>Chryseobacterium group</taxon>
        <taxon>Chryseobacterium</taxon>
    </lineage>
</organism>
<dbReference type="Proteomes" id="UP001142057">
    <property type="component" value="Unassembled WGS sequence"/>
</dbReference>
<accession>A0ABT2II94</accession>
<proteinExistence type="predicted"/>
<protein>
    <recommendedName>
        <fullName evidence="3">Lipoprotein</fullName>
    </recommendedName>
</protein>
<dbReference type="RefSeq" id="WP_259829184.1">
    <property type="nucleotide sequence ID" value="NZ_JANZQH010000004.1"/>
</dbReference>
<evidence type="ECO:0000313" key="2">
    <source>
        <dbReference type="Proteomes" id="UP001142057"/>
    </source>
</evidence>
<keyword evidence="2" id="KW-1185">Reference proteome</keyword>
<gene>
    <name evidence="1" type="ORF">NZD88_11005</name>
</gene>
<name>A0ABT2II94_9FLAO</name>
<dbReference type="EMBL" id="JANZQH010000004">
    <property type="protein sequence ID" value="MCT2408068.1"/>
    <property type="molecule type" value="Genomic_DNA"/>
</dbReference>
<dbReference type="PROSITE" id="PS51257">
    <property type="entry name" value="PROKAR_LIPOPROTEIN"/>
    <property type="match status" value="1"/>
</dbReference>
<evidence type="ECO:0000313" key="1">
    <source>
        <dbReference type="EMBL" id="MCT2408068.1"/>
    </source>
</evidence>
<comment type="caution">
    <text evidence="1">The sequence shown here is derived from an EMBL/GenBank/DDBJ whole genome shotgun (WGS) entry which is preliminary data.</text>
</comment>
<evidence type="ECO:0008006" key="3">
    <source>
        <dbReference type="Google" id="ProtNLM"/>
    </source>
</evidence>
<sequence length="145" mass="17174">MDILKCTSYKIFILYFISFAFIACSQERHLKNEIYVYHWNDKDPIKIISLTEVEGEKKIKTYDQNIEIKKQYDSLNKTAYLQLVFKDVTQFQLNKDYELKINTSSYRINDFKMMSKNQGGNIMYTINNEPQEIGDDNIIKIEAGK</sequence>